<keyword evidence="7 10" id="KW-1133">Transmembrane helix</keyword>
<name>A0A0D3BR33_BRAOL</name>
<dbReference type="Proteomes" id="UP000032141">
    <property type="component" value="Chromosome C4"/>
</dbReference>
<dbReference type="KEGG" id="boe:106336963"/>
<dbReference type="OrthoDB" id="205639at2759"/>
<dbReference type="GeneID" id="106336963"/>
<evidence type="ECO:0000256" key="1">
    <source>
        <dbReference type="ARBA" id="ARBA00004508"/>
    </source>
</evidence>
<evidence type="ECO:0000313" key="11">
    <source>
        <dbReference type="EnsemblPlants" id="Bo4g030090.1"/>
    </source>
</evidence>
<evidence type="ECO:0000256" key="5">
    <source>
        <dbReference type="ARBA" id="ARBA00022692"/>
    </source>
</evidence>
<feature type="transmembrane region" description="Helical" evidence="10">
    <location>
        <begin position="242"/>
        <end position="267"/>
    </location>
</feature>
<dbReference type="PANTHER" id="PTHR31038">
    <property type="entry name" value="EXPRESSED PROTEIN-RELATED"/>
    <property type="match status" value="1"/>
</dbReference>
<keyword evidence="12" id="KW-1185">Reference proteome</keyword>
<evidence type="ECO:0000256" key="6">
    <source>
        <dbReference type="ARBA" id="ARBA00022946"/>
    </source>
</evidence>
<reference evidence="11 12" key="1">
    <citation type="journal article" date="2014" name="Genome Biol.">
        <title>Transcriptome and methylome profiling reveals relics of genome dominance in the mesopolyploid Brassica oleracea.</title>
        <authorList>
            <person name="Parkin I.A."/>
            <person name="Koh C."/>
            <person name="Tang H."/>
            <person name="Robinson S.J."/>
            <person name="Kagale S."/>
            <person name="Clarke W.E."/>
            <person name="Town C.D."/>
            <person name="Nixon J."/>
            <person name="Krishnakumar V."/>
            <person name="Bidwell S.L."/>
            <person name="Denoeud F."/>
            <person name="Belcram H."/>
            <person name="Links M.G."/>
            <person name="Just J."/>
            <person name="Clarke C."/>
            <person name="Bender T."/>
            <person name="Huebert T."/>
            <person name="Mason A.S."/>
            <person name="Pires J.C."/>
            <person name="Barker G."/>
            <person name="Moore J."/>
            <person name="Walley P.G."/>
            <person name="Manoli S."/>
            <person name="Batley J."/>
            <person name="Edwards D."/>
            <person name="Nelson M.N."/>
            <person name="Wang X."/>
            <person name="Paterson A.H."/>
            <person name="King G."/>
            <person name="Bancroft I."/>
            <person name="Chalhoub B."/>
            <person name="Sharpe A.G."/>
        </authorList>
    </citation>
    <scope>NUCLEOTIDE SEQUENCE</scope>
    <source>
        <strain evidence="11 12">cv. TO1000</strain>
    </source>
</reference>
<reference evidence="11" key="2">
    <citation type="submission" date="2015-03" db="UniProtKB">
        <authorList>
            <consortium name="EnsemblPlants"/>
        </authorList>
    </citation>
    <scope>IDENTIFICATION</scope>
</reference>
<feature type="region of interest" description="Disordered" evidence="9">
    <location>
        <begin position="69"/>
        <end position="136"/>
    </location>
</feature>
<evidence type="ECO:0000256" key="7">
    <source>
        <dbReference type="ARBA" id="ARBA00022989"/>
    </source>
</evidence>
<dbReference type="PANTHER" id="PTHR31038:SF19">
    <property type="entry name" value="PROTEIN RETICULATA, CHLOROPLASTIC"/>
    <property type="match status" value="1"/>
</dbReference>
<keyword evidence="6" id="KW-0809">Transit peptide</keyword>
<dbReference type="GO" id="GO:0009706">
    <property type="term" value="C:chloroplast inner membrane"/>
    <property type="evidence" value="ECO:0007669"/>
    <property type="project" value="TreeGrafter"/>
</dbReference>
<dbReference type="eggNOG" id="ENOG502QPQK">
    <property type="taxonomic scope" value="Eukaryota"/>
</dbReference>
<dbReference type="Pfam" id="PF11891">
    <property type="entry name" value="RETICULATA-like"/>
    <property type="match status" value="1"/>
</dbReference>
<proteinExistence type="inferred from homology"/>
<dbReference type="STRING" id="109376.A0A0D3BR33"/>
<evidence type="ECO:0000256" key="4">
    <source>
        <dbReference type="ARBA" id="ARBA00022640"/>
    </source>
</evidence>
<evidence type="ECO:0000256" key="9">
    <source>
        <dbReference type="SAM" id="MobiDB-lite"/>
    </source>
</evidence>
<keyword evidence="5 10" id="KW-0812">Transmembrane</keyword>
<dbReference type="RefSeq" id="XP_013631419.1">
    <property type="nucleotide sequence ID" value="XM_013775965.1"/>
</dbReference>
<keyword evidence="8 10" id="KW-0472">Membrane</keyword>
<sequence>MAGCAINCQFSSAVKLRNDVTSLRIRSRDFAFGGSVKELKVPVLRINGVSSKQRWRLLMVNMSQSPVEPLSSVAASTEPTKEDGGSILGKGDNAGSLGTDEPAKLVSDGGGGGGNGGFNNGGGGGGGGDDGGEDYEEKEFGPLLKFEEVMRETEARGATLPSDMLEAAKTFGIRKLILLRYLDLQSSAGLLGFAIRSWSMLRNRMLADPSFLFKIGTEIVIDSCCATVAEVQKRGKDFWAEFELYVADLLVGVVVNVALVGMLAPFVRFGQPSASSGFLGPMLNAYNALPSSVFEAERPGCRFSAQQRLATYFYKGIMYGAVGFGCGIVGQGIANLIMTAKRSINKSQEDIPVPPLIKSAALWGVFLSVSSNTRYQIINGLERVVEASPFAKKVPPVALAFTVGVRFANNIYGGMQFVDWARLSGCQ</sequence>
<dbReference type="HOGENOM" id="CLU_036961_1_0_1"/>
<protein>
    <submittedName>
        <fullName evidence="11">Uncharacterized protein</fullName>
    </submittedName>
</protein>
<dbReference type="Gramene" id="Bo4g030090.1">
    <property type="protein sequence ID" value="Bo4g030090.1"/>
    <property type="gene ID" value="Bo4g030090"/>
</dbReference>
<dbReference type="RefSeq" id="XP_013631418.1">
    <property type="nucleotide sequence ID" value="XM_013775964.1"/>
</dbReference>
<dbReference type="InterPro" id="IPR021825">
    <property type="entry name" value="RETICULATA-related"/>
</dbReference>
<comment type="similarity">
    <text evidence="2">Belongs to the RETICULATA family.</text>
</comment>
<keyword evidence="4" id="KW-0934">Plastid</keyword>
<dbReference type="AlphaFoldDB" id="A0A0D3BR33"/>
<evidence type="ECO:0000256" key="3">
    <source>
        <dbReference type="ARBA" id="ARBA00022528"/>
    </source>
</evidence>
<comment type="subcellular location">
    <subcellularLocation>
        <location evidence="1">Plastid</location>
        <location evidence="1">Chloroplast membrane</location>
        <topology evidence="1">Multi-pass membrane protein</topology>
    </subcellularLocation>
</comment>
<organism evidence="11 12">
    <name type="scientific">Brassica oleracea var. oleracea</name>
    <dbReference type="NCBI Taxonomy" id="109376"/>
    <lineage>
        <taxon>Eukaryota</taxon>
        <taxon>Viridiplantae</taxon>
        <taxon>Streptophyta</taxon>
        <taxon>Embryophyta</taxon>
        <taxon>Tracheophyta</taxon>
        <taxon>Spermatophyta</taxon>
        <taxon>Magnoliopsida</taxon>
        <taxon>eudicotyledons</taxon>
        <taxon>Gunneridae</taxon>
        <taxon>Pentapetalae</taxon>
        <taxon>rosids</taxon>
        <taxon>malvids</taxon>
        <taxon>Brassicales</taxon>
        <taxon>Brassicaceae</taxon>
        <taxon>Brassiceae</taxon>
        <taxon>Brassica</taxon>
    </lineage>
</organism>
<keyword evidence="3" id="KW-0150">Chloroplast</keyword>
<evidence type="ECO:0000256" key="10">
    <source>
        <dbReference type="SAM" id="Phobius"/>
    </source>
</evidence>
<dbReference type="EnsemblPlants" id="Bo4g030090.1">
    <property type="protein sequence ID" value="Bo4g030090.1"/>
    <property type="gene ID" value="Bo4g030090"/>
</dbReference>
<evidence type="ECO:0000256" key="2">
    <source>
        <dbReference type="ARBA" id="ARBA00010793"/>
    </source>
</evidence>
<evidence type="ECO:0000256" key="8">
    <source>
        <dbReference type="ARBA" id="ARBA00023136"/>
    </source>
</evidence>
<dbReference type="OMA" id="IGTFFYK"/>
<feature type="transmembrane region" description="Helical" evidence="10">
    <location>
        <begin position="317"/>
        <end position="338"/>
    </location>
</feature>
<feature type="compositionally biased region" description="Gly residues" evidence="9">
    <location>
        <begin position="108"/>
        <end position="129"/>
    </location>
</feature>
<accession>A0A0D3BR33</accession>
<dbReference type="GO" id="GO:0099402">
    <property type="term" value="P:plant organ development"/>
    <property type="evidence" value="ECO:0007669"/>
    <property type="project" value="TreeGrafter"/>
</dbReference>
<evidence type="ECO:0000313" key="12">
    <source>
        <dbReference type="Proteomes" id="UP000032141"/>
    </source>
</evidence>